<keyword evidence="1" id="KW-0812">Transmembrane</keyword>
<keyword evidence="1" id="KW-0472">Membrane</keyword>
<dbReference type="Proteomes" id="UP000241346">
    <property type="component" value="Unassembled WGS sequence"/>
</dbReference>
<organism evidence="2 3">
    <name type="scientific">Photobacterium rosenbergii</name>
    <dbReference type="NCBI Taxonomy" id="294936"/>
    <lineage>
        <taxon>Bacteria</taxon>
        <taxon>Pseudomonadati</taxon>
        <taxon>Pseudomonadota</taxon>
        <taxon>Gammaproteobacteria</taxon>
        <taxon>Vibrionales</taxon>
        <taxon>Vibrionaceae</taxon>
        <taxon>Photobacterium</taxon>
    </lineage>
</organism>
<reference evidence="2 3" key="1">
    <citation type="submission" date="2018-03" db="EMBL/GenBank/DDBJ databases">
        <title>Whole genome sequencing of Histamine producing bacteria.</title>
        <authorList>
            <person name="Butler K."/>
        </authorList>
    </citation>
    <scope>NUCLEOTIDE SEQUENCE [LARGE SCALE GENOMIC DNA]</scope>
    <source>
        <strain evidence="2 3">DSM 19138</strain>
    </source>
</reference>
<evidence type="ECO:0000313" key="3">
    <source>
        <dbReference type="Proteomes" id="UP000241346"/>
    </source>
</evidence>
<name>A0A2T3NME9_9GAMM</name>
<sequence>MGITSLYISLLCLLCTVFTANNLARERRLVQISKQNLIYPTNQAAFQAAFQSIPPSQTALVPDKIRLQQKSQISKRE</sequence>
<dbReference type="EMBL" id="PYMB01000001">
    <property type="protein sequence ID" value="PSW16670.1"/>
    <property type="molecule type" value="Genomic_DNA"/>
</dbReference>
<gene>
    <name evidence="2" type="ORF">C9J01_06655</name>
</gene>
<keyword evidence="1" id="KW-1133">Transmembrane helix</keyword>
<feature type="transmembrane region" description="Helical" evidence="1">
    <location>
        <begin position="6"/>
        <end position="24"/>
    </location>
</feature>
<evidence type="ECO:0000313" key="2">
    <source>
        <dbReference type="EMBL" id="PSW16670.1"/>
    </source>
</evidence>
<comment type="caution">
    <text evidence="2">The sequence shown here is derived from an EMBL/GenBank/DDBJ whole genome shotgun (WGS) entry which is preliminary data.</text>
</comment>
<accession>A0A2T3NME9</accession>
<dbReference type="AlphaFoldDB" id="A0A2T3NME9"/>
<protein>
    <submittedName>
        <fullName evidence="2">Uncharacterized protein</fullName>
    </submittedName>
</protein>
<proteinExistence type="predicted"/>
<evidence type="ECO:0000256" key="1">
    <source>
        <dbReference type="SAM" id="Phobius"/>
    </source>
</evidence>